<sequence length="337" mass="36761">MKRTFLHIIGSCAMSLLCITAMAQVPRESEIKAAMQEAYDQFKSNTGGANANYIPYLDHVNKNLYGIVVATVDGKVYELGDTKYEFGIESCSKIFVLALAMQERGLKQIEDSIGVDATGMPFNSVIAIELEPQRTVNPLVNAGAMATNSFVQAPNKQAKWEKIDAWFTRFAGRKLPVIEELYKSESETNQHNQGIALLLQSYGRMYDDPLMTCDLYTRQCSYGVSARDLAIMGATFANGGKQPVTKDQIIDTKYVPRILAIMATSGLYDGSGDWLYRVGLPAKSGVGGGIVTVVPGKMAICVFAPPLDKAGNSVKAQLAIQHMVKKMGLNLFDSVSK</sequence>
<dbReference type="InterPro" id="IPR015868">
    <property type="entry name" value="Glutaminase"/>
</dbReference>
<evidence type="ECO:0000256" key="6">
    <source>
        <dbReference type="HAMAP-Rule" id="MF_00313"/>
    </source>
</evidence>
<dbReference type="InterPro" id="IPR012338">
    <property type="entry name" value="Beta-lactam/transpept-like"/>
</dbReference>
<comment type="subunit">
    <text evidence="2 6">Homotetramer.</text>
</comment>
<organism evidence="8 9">
    <name type="scientific">Chitinophaga skermanii</name>
    <dbReference type="NCBI Taxonomy" id="331697"/>
    <lineage>
        <taxon>Bacteria</taxon>
        <taxon>Pseudomonadati</taxon>
        <taxon>Bacteroidota</taxon>
        <taxon>Chitinophagia</taxon>
        <taxon>Chitinophagales</taxon>
        <taxon>Chitinophagaceae</taxon>
        <taxon>Chitinophaga</taxon>
    </lineage>
</organism>
<accession>A0A327R2C6</accession>
<keyword evidence="9" id="KW-1185">Reference proteome</keyword>
<keyword evidence="6" id="KW-0007">Acetylation</keyword>
<dbReference type="PANTHER" id="PTHR12544">
    <property type="entry name" value="GLUTAMINASE"/>
    <property type="match status" value="1"/>
</dbReference>
<dbReference type="GO" id="GO:0004359">
    <property type="term" value="F:glutaminase activity"/>
    <property type="evidence" value="ECO:0007669"/>
    <property type="project" value="UniProtKB-UniRule"/>
</dbReference>
<dbReference type="Proteomes" id="UP000249547">
    <property type="component" value="Unassembled WGS sequence"/>
</dbReference>
<comment type="caution">
    <text evidence="8">The sequence shown here is derived from an EMBL/GenBank/DDBJ whole genome shotgun (WGS) entry which is preliminary data.</text>
</comment>
<evidence type="ECO:0000313" key="8">
    <source>
        <dbReference type="EMBL" id="RAJ10966.1"/>
    </source>
</evidence>
<feature type="chain" id="PRO_5016242530" description="Glutaminase" evidence="7">
    <location>
        <begin position="24"/>
        <end position="337"/>
    </location>
</feature>
<dbReference type="AlphaFoldDB" id="A0A327R2C6"/>
<evidence type="ECO:0000256" key="5">
    <source>
        <dbReference type="ARBA" id="ARBA00049534"/>
    </source>
</evidence>
<feature type="signal peptide" evidence="7">
    <location>
        <begin position="1"/>
        <end position="23"/>
    </location>
</feature>
<keyword evidence="7" id="KW-0732">Signal</keyword>
<dbReference type="GO" id="GO:0006543">
    <property type="term" value="P:L-glutamine catabolic process"/>
    <property type="evidence" value="ECO:0007669"/>
    <property type="project" value="TreeGrafter"/>
</dbReference>
<evidence type="ECO:0000256" key="4">
    <source>
        <dbReference type="ARBA" id="ARBA00022801"/>
    </source>
</evidence>
<evidence type="ECO:0000256" key="1">
    <source>
        <dbReference type="ARBA" id="ARBA00011076"/>
    </source>
</evidence>
<evidence type="ECO:0000256" key="3">
    <source>
        <dbReference type="ARBA" id="ARBA00012918"/>
    </source>
</evidence>
<keyword evidence="4 6" id="KW-0378">Hydrolase</keyword>
<dbReference type="FunFam" id="3.40.710.10:FF:000005">
    <property type="entry name" value="Glutaminase"/>
    <property type="match status" value="1"/>
</dbReference>
<feature type="binding site" evidence="6">
    <location>
        <position position="286"/>
    </location>
    <ligand>
        <name>substrate</name>
    </ligand>
</feature>
<feature type="binding site" evidence="6">
    <location>
        <position position="192"/>
    </location>
    <ligand>
        <name>substrate</name>
    </ligand>
</feature>
<dbReference type="RefSeq" id="WP_211324716.1">
    <property type="nucleotide sequence ID" value="NZ_QLLL01000001.1"/>
</dbReference>
<dbReference type="NCBIfam" id="NF009020">
    <property type="entry name" value="PRK12356.1"/>
    <property type="match status" value="1"/>
</dbReference>
<dbReference type="Gene3D" id="3.40.710.10">
    <property type="entry name" value="DD-peptidase/beta-lactamase superfamily"/>
    <property type="match status" value="1"/>
</dbReference>
<protein>
    <recommendedName>
        <fullName evidence="3 6">Glutaminase</fullName>
        <ecNumber evidence="3 6">3.5.1.2</ecNumber>
    </recommendedName>
</protein>
<feature type="binding site" evidence="6">
    <location>
        <position position="90"/>
    </location>
    <ligand>
        <name>substrate</name>
    </ligand>
</feature>
<dbReference type="PANTHER" id="PTHR12544:SF48">
    <property type="entry name" value="GLUTAMINASE 1"/>
    <property type="match status" value="1"/>
</dbReference>
<reference evidence="8 9" key="1">
    <citation type="submission" date="2018-06" db="EMBL/GenBank/DDBJ databases">
        <title>Genomic Encyclopedia of Archaeal and Bacterial Type Strains, Phase II (KMG-II): from individual species to whole genera.</title>
        <authorList>
            <person name="Goeker M."/>
        </authorList>
    </citation>
    <scope>NUCLEOTIDE SEQUENCE [LARGE SCALE GENOMIC DNA]</scope>
    <source>
        <strain evidence="8 9">DSM 23857</strain>
    </source>
</reference>
<feature type="binding site" evidence="6">
    <location>
        <position position="268"/>
    </location>
    <ligand>
        <name>substrate</name>
    </ligand>
</feature>
<evidence type="ECO:0000313" key="9">
    <source>
        <dbReference type="Proteomes" id="UP000249547"/>
    </source>
</evidence>
<dbReference type="HAMAP" id="MF_00313">
    <property type="entry name" value="Glutaminase"/>
    <property type="match status" value="1"/>
</dbReference>
<name>A0A327R2C6_9BACT</name>
<dbReference type="EMBL" id="QLLL01000001">
    <property type="protein sequence ID" value="RAJ10966.1"/>
    <property type="molecule type" value="Genomic_DNA"/>
</dbReference>
<feature type="binding site" evidence="6">
    <location>
        <position position="216"/>
    </location>
    <ligand>
        <name>substrate</name>
    </ligand>
</feature>
<comment type="catalytic activity">
    <reaction evidence="5 6">
        <text>L-glutamine + H2O = L-glutamate + NH4(+)</text>
        <dbReference type="Rhea" id="RHEA:15889"/>
        <dbReference type="ChEBI" id="CHEBI:15377"/>
        <dbReference type="ChEBI" id="CHEBI:28938"/>
        <dbReference type="ChEBI" id="CHEBI:29985"/>
        <dbReference type="ChEBI" id="CHEBI:58359"/>
        <dbReference type="EC" id="3.5.1.2"/>
    </reaction>
</comment>
<dbReference type="EC" id="3.5.1.2" evidence="3 6"/>
<feature type="binding site" evidence="6">
    <location>
        <position position="185"/>
    </location>
    <ligand>
        <name>substrate</name>
    </ligand>
</feature>
<proteinExistence type="inferred from homology"/>
<comment type="similarity">
    <text evidence="1 6">Belongs to the glutaminase family.</text>
</comment>
<dbReference type="GO" id="GO:0006537">
    <property type="term" value="P:glutamate biosynthetic process"/>
    <property type="evidence" value="ECO:0007669"/>
    <property type="project" value="TreeGrafter"/>
</dbReference>
<dbReference type="Pfam" id="PF04960">
    <property type="entry name" value="Glutaminase"/>
    <property type="match status" value="1"/>
</dbReference>
<gene>
    <name evidence="6" type="primary">glsA</name>
    <name evidence="8" type="ORF">LX64_00573</name>
</gene>
<dbReference type="NCBIfam" id="TIGR03814">
    <property type="entry name" value="Gln_ase"/>
    <property type="match status" value="1"/>
</dbReference>
<evidence type="ECO:0000256" key="2">
    <source>
        <dbReference type="ARBA" id="ARBA00011881"/>
    </source>
</evidence>
<evidence type="ECO:0000256" key="7">
    <source>
        <dbReference type="SAM" id="SignalP"/>
    </source>
</evidence>
<dbReference type="SUPFAM" id="SSF56601">
    <property type="entry name" value="beta-lactamase/transpeptidase-like"/>
    <property type="match status" value="1"/>
</dbReference>
<feature type="binding site" evidence="6">
    <location>
        <position position="141"/>
    </location>
    <ligand>
        <name>substrate</name>
    </ligand>
</feature>